<dbReference type="InterPro" id="IPR005135">
    <property type="entry name" value="Endo/exonuclease/phosphatase"/>
</dbReference>
<name>A0A517QUY8_9PLAN</name>
<dbReference type="InterPro" id="IPR036691">
    <property type="entry name" value="Endo/exonu/phosph_ase_sf"/>
</dbReference>
<dbReference type="EMBL" id="CP036267">
    <property type="protein sequence ID" value="QDT35452.1"/>
    <property type="molecule type" value="Genomic_DNA"/>
</dbReference>
<evidence type="ECO:0000259" key="2">
    <source>
        <dbReference type="Pfam" id="PF03372"/>
    </source>
</evidence>
<dbReference type="PANTHER" id="PTHR14859:SF15">
    <property type="entry name" value="ENDONUCLEASE_EXONUCLEASE_PHOSPHATASE DOMAIN-CONTAINING PROTEIN"/>
    <property type="match status" value="1"/>
</dbReference>
<feature type="transmembrane region" description="Helical" evidence="1">
    <location>
        <begin position="20"/>
        <end position="40"/>
    </location>
</feature>
<dbReference type="InterPro" id="IPR051916">
    <property type="entry name" value="GPI-anchor_lipid_remodeler"/>
</dbReference>
<feature type="domain" description="Endonuclease/exonuclease/phosphatase" evidence="2">
    <location>
        <begin position="115"/>
        <end position="317"/>
    </location>
</feature>
<dbReference type="GO" id="GO:0006506">
    <property type="term" value="P:GPI anchor biosynthetic process"/>
    <property type="evidence" value="ECO:0007669"/>
    <property type="project" value="TreeGrafter"/>
</dbReference>
<keyword evidence="1" id="KW-1133">Transmembrane helix</keyword>
<keyword evidence="4" id="KW-1185">Reference proteome</keyword>
<gene>
    <name evidence="3" type="ORF">Mal48_47290</name>
</gene>
<dbReference type="KEGG" id="tpol:Mal48_47290"/>
<feature type="transmembrane region" description="Helical" evidence="1">
    <location>
        <begin position="71"/>
        <end position="91"/>
    </location>
</feature>
<keyword evidence="1" id="KW-0812">Transmembrane</keyword>
<evidence type="ECO:0000313" key="4">
    <source>
        <dbReference type="Proteomes" id="UP000315724"/>
    </source>
</evidence>
<dbReference type="SUPFAM" id="SSF56219">
    <property type="entry name" value="DNase I-like"/>
    <property type="match status" value="1"/>
</dbReference>
<evidence type="ECO:0000313" key="3">
    <source>
        <dbReference type="EMBL" id="QDT35452.1"/>
    </source>
</evidence>
<dbReference type="PANTHER" id="PTHR14859">
    <property type="entry name" value="CALCOFLUOR WHITE HYPERSENSITIVE PROTEIN PRECURSOR"/>
    <property type="match status" value="1"/>
</dbReference>
<sequence length="329" mass="36948">MNITGNDDHRQSRPLLKMAIRGGVLLSAATVLSLFAQHFWMFDLLTSFHVQYSLALILVVGLLLRHRRWTFSALAGVALGYNLLLVLPVYLPVQQPLQQASQQPSSEGRSLRLVSANVQTSNRDHAEFLKWIRKEDPDLFLVMEVDDRWMASLRELKEEYRHSVSFARSDNFGIALFSKLPMNAEIVHIGVRELPSVLARVQVDHQVVTLVGTHPLPPGGKKLSGWRNQQLEAVSEVVGRIDGPKILLGDLNVTPWSPYFKDVLESTGLRDSRAGFGIQPTWPATNPLFWIPIDHVLTSDEVQVHEREIGSNNGSDHYPVVVDFSIAQD</sequence>
<reference evidence="3 4" key="1">
    <citation type="submission" date="2019-02" db="EMBL/GenBank/DDBJ databases">
        <title>Deep-cultivation of Planctomycetes and their phenomic and genomic characterization uncovers novel biology.</title>
        <authorList>
            <person name="Wiegand S."/>
            <person name="Jogler M."/>
            <person name="Boedeker C."/>
            <person name="Pinto D."/>
            <person name="Vollmers J."/>
            <person name="Rivas-Marin E."/>
            <person name="Kohn T."/>
            <person name="Peeters S.H."/>
            <person name="Heuer A."/>
            <person name="Rast P."/>
            <person name="Oberbeckmann S."/>
            <person name="Bunk B."/>
            <person name="Jeske O."/>
            <person name="Meyerdierks A."/>
            <person name="Storesund J.E."/>
            <person name="Kallscheuer N."/>
            <person name="Luecker S."/>
            <person name="Lage O.M."/>
            <person name="Pohl T."/>
            <person name="Merkel B.J."/>
            <person name="Hornburger P."/>
            <person name="Mueller R.-W."/>
            <person name="Bruemmer F."/>
            <person name="Labrenz M."/>
            <person name="Spormann A.M."/>
            <person name="Op den Camp H."/>
            <person name="Overmann J."/>
            <person name="Amann R."/>
            <person name="Jetten M.S.M."/>
            <person name="Mascher T."/>
            <person name="Medema M.H."/>
            <person name="Devos D.P."/>
            <person name="Kaster A.-K."/>
            <person name="Ovreas L."/>
            <person name="Rohde M."/>
            <person name="Galperin M.Y."/>
            <person name="Jogler C."/>
        </authorList>
    </citation>
    <scope>NUCLEOTIDE SEQUENCE [LARGE SCALE GENOMIC DNA]</scope>
    <source>
        <strain evidence="3 4">Mal48</strain>
    </source>
</reference>
<feature type="transmembrane region" description="Helical" evidence="1">
    <location>
        <begin position="46"/>
        <end position="64"/>
    </location>
</feature>
<proteinExistence type="predicted"/>
<dbReference type="AlphaFoldDB" id="A0A517QUY8"/>
<dbReference type="GO" id="GO:0003824">
    <property type="term" value="F:catalytic activity"/>
    <property type="evidence" value="ECO:0007669"/>
    <property type="project" value="InterPro"/>
</dbReference>
<dbReference type="Proteomes" id="UP000315724">
    <property type="component" value="Chromosome"/>
</dbReference>
<dbReference type="OrthoDB" id="9796594at2"/>
<evidence type="ECO:0000256" key="1">
    <source>
        <dbReference type="SAM" id="Phobius"/>
    </source>
</evidence>
<dbReference type="RefSeq" id="WP_145205040.1">
    <property type="nucleotide sequence ID" value="NZ_CP036267.1"/>
</dbReference>
<dbReference type="GO" id="GO:0016020">
    <property type="term" value="C:membrane"/>
    <property type="evidence" value="ECO:0007669"/>
    <property type="project" value="GOC"/>
</dbReference>
<keyword evidence="1" id="KW-0472">Membrane</keyword>
<organism evidence="3 4">
    <name type="scientific">Thalassoglobus polymorphus</name>
    <dbReference type="NCBI Taxonomy" id="2527994"/>
    <lineage>
        <taxon>Bacteria</taxon>
        <taxon>Pseudomonadati</taxon>
        <taxon>Planctomycetota</taxon>
        <taxon>Planctomycetia</taxon>
        <taxon>Planctomycetales</taxon>
        <taxon>Planctomycetaceae</taxon>
        <taxon>Thalassoglobus</taxon>
    </lineage>
</organism>
<accession>A0A517QUY8</accession>
<dbReference type="Pfam" id="PF03372">
    <property type="entry name" value="Exo_endo_phos"/>
    <property type="match status" value="1"/>
</dbReference>
<dbReference type="Gene3D" id="3.60.10.10">
    <property type="entry name" value="Endonuclease/exonuclease/phosphatase"/>
    <property type="match status" value="1"/>
</dbReference>
<protein>
    <recommendedName>
        <fullName evidence="2">Endonuclease/exonuclease/phosphatase domain-containing protein</fullName>
    </recommendedName>
</protein>